<protein>
    <recommendedName>
        <fullName evidence="4">Serine-threonine-isoleucine rich protein</fullName>
    </recommendedName>
</protein>
<accession>B0E838</accession>
<dbReference type="EMBL" id="DS548107">
    <property type="protein sequence ID" value="EDR29286.1"/>
    <property type="molecule type" value="Genomic_DNA"/>
</dbReference>
<name>B0E838_ENTDS</name>
<keyword evidence="1" id="KW-0812">Transmembrane</keyword>
<keyword evidence="1" id="KW-1133">Transmembrane helix</keyword>
<keyword evidence="3" id="KW-1185">Reference proteome</keyword>
<evidence type="ECO:0000313" key="3">
    <source>
        <dbReference type="Proteomes" id="UP000008076"/>
    </source>
</evidence>
<gene>
    <name evidence="2" type="ORF">EDI_213610</name>
</gene>
<dbReference type="KEGG" id="edi:EDI_213610"/>
<proteinExistence type="predicted"/>
<feature type="transmembrane region" description="Helical" evidence="1">
    <location>
        <begin position="2371"/>
        <end position="2399"/>
    </location>
</feature>
<evidence type="ECO:0008006" key="4">
    <source>
        <dbReference type="Google" id="ProtNLM"/>
    </source>
</evidence>
<evidence type="ECO:0000256" key="1">
    <source>
        <dbReference type="SAM" id="Phobius"/>
    </source>
</evidence>
<dbReference type="Proteomes" id="UP000008076">
    <property type="component" value="Unassembled WGS sequence"/>
</dbReference>
<organism evidence="3">
    <name type="scientific">Entamoeba dispar (strain ATCC PRA-260 / SAW760)</name>
    <dbReference type="NCBI Taxonomy" id="370354"/>
    <lineage>
        <taxon>Eukaryota</taxon>
        <taxon>Amoebozoa</taxon>
        <taxon>Evosea</taxon>
        <taxon>Archamoebae</taxon>
        <taxon>Mastigamoebida</taxon>
        <taxon>Entamoebidae</taxon>
        <taxon>Entamoeba</taxon>
    </lineage>
</organism>
<dbReference type="OMA" id="HINDEKT"/>
<reference evidence="3" key="1">
    <citation type="submission" date="2007-12" db="EMBL/GenBank/DDBJ databases">
        <title>Annotation of Entamoeba dispar SAW760.</title>
        <authorList>
            <person name="Lorenzi H."/>
            <person name="Inman J."/>
            <person name="Schobel S."/>
            <person name="Amedeo P."/>
            <person name="Caler E."/>
        </authorList>
    </citation>
    <scope>NUCLEOTIDE SEQUENCE [LARGE SCALE GENOMIC DNA]</scope>
    <source>
        <strain evidence="3">ATCC PRA-260 / SAW760</strain>
    </source>
</reference>
<dbReference type="GeneID" id="5879452"/>
<dbReference type="OrthoDB" id="31874at2759"/>
<dbReference type="eggNOG" id="ENOG502RDFG">
    <property type="taxonomic scope" value="Eukaryota"/>
</dbReference>
<sequence length="2422" mass="269271">MNILYKKNNKYSEIDCDSITDYSKMILVDDCFDSTLIIDKNWNSVQPTKECTITLSKSINSLKLKQQKDVSVTVKEDDTKQEKDVIKASGQGDDSKQQSMTVEMDNSVTISFIKVTQVSGKCNSNSACVYTKQSDENIKIDGVSSYKCGTYYRIGTVNTCACSLKDNTKSITKSNFNELDCQEFDDLKEYTLTLTTGQKYTLGESLSFKSLTDSCNNIEITGQTKESPELTLQTMKIGDLNPTNMKLIVTGTVTYEEGKNVLKLTSSFIRNNLKTSSDNKKVFTATSSTVSFPSVSVSSSRYIILKNSKINVQSITGSCDNTELNYCDFIASDSLNSITISEQTTSLTKSVISTDKGQVVRVMKSGEMNTTIVCSIDKKESNSFDEQFTAVECPCSLGNGNSNTNCVYNIPSTTNSVTLKGRNELKEKLIIESNSNTIDIKDVTKITNIQDNSNTNTISLNGASGVTSIYIGGTVNKVISKLPLITTGSFSAYSVDKSISTSFELKLKEFEYGDKDRIITITKENTKEKSVEITIETMKVKSTLLSIINNGNQYSLKLTNFNIDSSFHPDVSALLLDGLTNHITFTDNNNIVSCDGNMLFTSKLSDEESKTICLLYHEYYSICTDKEDECNSKKLPTKIIITNSNNNSNKLKLGYEHELIECKTSDCYIELQTESSVTSETINYAIKSTYEGGSTIHLTGQTKNLILNVDNVKIENIDKDNNKDKTLTVYGNCNGIDTDTPVILNSMIISGDIKAKTLTTSGDLHCSSVDFTTNTISFTSGNEFIFKSFKVTLTDNKNTIPEHFLNYNKECKFEGSKVIPINSYLTQNTDNQQQPTYKCYTNKNKNIELNKQTSYLNPESHKCIDGNTLIQINSPSVIASGMKKFDIGIDTYISGLSGVISMESTSDHSISVSGDSSSEITINGNGKTETITVYSQSIISGFNNVIIATESHVTIKSATIISAIVNNVNVDIKECNPKITTSLNDEVIFNIDKSDKFSVDTTKNIVVKSQSKISNIPTDCISKCDDTVIFSKKENGNDYVCQPITFETTYFDNRIELNPCTTNDIPCSGIIHINDEKTTSIDLKTVHAQKLTIINSFSTSVSITLPSELNNLILNGQFTITNIPKDLTIENGNVIGRIDKSSDVSISSINIVKGTFTIDTKEDIFLTSIKSNTGSIIFTNTDTNTIRTITIYGSISINEMTIKKTKFECTTTVTSVSINKMNVNDPETYQTVDNSIFNVHSSFTRMKISNIPTTCVYICNFRNVIGTMNNIEIEGASQSTNIFYKGCSGSLIPEIEQCEITKSTNIDISDSQSYTLPSLCPNNNLPLVLTTNSDNKINVEGFDGIYKEVTLTNDCSISFTGITQINQMIIKKSIEINSDFQIDEIITSDITNNIIIGSKDVYVGSINSDKSKTNINIEIKEDSKIMIDNDIIISSLILDGKNSRIITEGKLTTNSIQFKSISSSTLPFIISNTIKFTSINIPTITSDITSAPLIQLSNSSNDNGNLPDNVYFACHDTIYVYISDSNSYICPLPYTCIDSNNCQHQTGTKWKQQYIYPISKGNEIIFEDNSQTTNGYDIIEISQGNKSINIKGGSYYIVSESKHNTVTCSNECTIYIETTTIENNVNLVLTKSNIHIKDSQKETYINILDNSNGKLEVDLDGIYNTQFHLNGKSGNIKLVGINVFNELILEGSIIKSDTSFDIDKVTYKSGTFVLSSSNNIASISQFNYESNNEPNERCTPLISHQQEHIKNGEISFKIRSITNSNEKVKMIECGGIVLQECKTDTITYNCPPIRCSYKQENKLPTGCYCTYSLISKQECIFDCENENECVFNDPVSNSLIERIINYGEHILMKSVSSIYTMKINETIIESKFPINIYQIIDGEDKRMKIKGVTLNVDSITMSKGTLTLETDKIFTRRIEITGGEIEINNMITFSENNKALIEIEGNKEVKERGVFIEGGIIKIGEKGKIIMKGGTKEDGYVNKITIKNTMIEIEGNRIDDDIIVIENGGDVKIENISVKIVGENKGDKCFNLIRNNDIERITLIGSSGVILDSQQYILSACPKGIEPNVQELACSNLENKENITTEVEWERKTCPCSGDKCIIDFSSTTSVMYKLISNEKYEGLKISEDQIRGEDVNISRVDVLGTSTLIMSNCSIKEMNIKGDKNKEVVMTLKSNNKEKSYIEEILGNGTYSNVVIDTGELTIERIQGVNLEVTSNGYLKINKESSFKEQKIDIEHTYIDIMSNDVDFTDTIITIKPINNNSANLNIGDDVGGKTMTTLKKSIINVYYEETGSKTLLVIMRLPKENEIKVEEYQINKISSNKISRKEKGNSYQFKAACHGIVLTNLEDKDIACPEDRLAGYVKNTEFPKWTIGVIVIFVIALIVIVVVIIVYAVYVYLQRQRNLKVFSERVKKSKEEKKEY</sequence>
<keyword evidence="1" id="KW-0472">Membrane</keyword>
<dbReference type="RefSeq" id="XP_001734529.1">
    <property type="nucleotide sequence ID" value="XM_001734477.1"/>
</dbReference>
<evidence type="ECO:0000313" key="2">
    <source>
        <dbReference type="EMBL" id="EDR29286.1"/>
    </source>
</evidence>
<dbReference type="VEuPathDB" id="AmoebaDB:EDI_213610"/>